<feature type="chain" id="PRO_5042942917" evidence="1">
    <location>
        <begin position="19"/>
        <end position="145"/>
    </location>
</feature>
<proteinExistence type="predicted"/>
<evidence type="ECO:0000313" key="2">
    <source>
        <dbReference type="EMBL" id="KAK4157797.1"/>
    </source>
</evidence>
<dbReference type="Proteomes" id="UP001302745">
    <property type="component" value="Unassembled WGS sequence"/>
</dbReference>
<dbReference type="AlphaFoldDB" id="A0AAN6VV29"/>
<name>A0AAN6VV29_9PEZI</name>
<reference evidence="2" key="2">
    <citation type="submission" date="2023-05" db="EMBL/GenBank/DDBJ databases">
        <authorList>
            <consortium name="Lawrence Berkeley National Laboratory"/>
            <person name="Steindorff A."/>
            <person name="Hensen N."/>
            <person name="Bonometti L."/>
            <person name="Westerberg I."/>
            <person name="Brannstrom I.O."/>
            <person name="Guillou S."/>
            <person name="Cros-Aarteil S."/>
            <person name="Calhoun S."/>
            <person name="Haridas S."/>
            <person name="Kuo A."/>
            <person name="Mondo S."/>
            <person name="Pangilinan J."/>
            <person name="Riley R."/>
            <person name="Labutti K."/>
            <person name="Andreopoulos B."/>
            <person name="Lipzen A."/>
            <person name="Chen C."/>
            <person name="Yanf M."/>
            <person name="Daum C."/>
            <person name="Ng V."/>
            <person name="Clum A."/>
            <person name="Ohm R."/>
            <person name="Martin F."/>
            <person name="Silar P."/>
            <person name="Natvig D."/>
            <person name="Lalanne C."/>
            <person name="Gautier V."/>
            <person name="Ament-Velasquez S.L."/>
            <person name="Kruys A."/>
            <person name="Hutchinson M.I."/>
            <person name="Powell A.J."/>
            <person name="Barry K."/>
            <person name="Miller A.N."/>
            <person name="Grigoriev I.V."/>
            <person name="Debuchy R."/>
            <person name="Gladieux P."/>
            <person name="Thoren M.H."/>
            <person name="Johannesson H."/>
        </authorList>
    </citation>
    <scope>NUCLEOTIDE SEQUENCE</scope>
    <source>
        <strain evidence="2">CBS 538.74</strain>
    </source>
</reference>
<organism evidence="2 3">
    <name type="scientific">Chaetomidium leptoderma</name>
    <dbReference type="NCBI Taxonomy" id="669021"/>
    <lineage>
        <taxon>Eukaryota</taxon>
        <taxon>Fungi</taxon>
        <taxon>Dikarya</taxon>
        <taxon>Ascomycota</taxon>
        <taxon>Pezizomycotina</taxon>
        <taxon>Sordariomycetes</taxon>
        <taxon>Sordariomycetidae</taxon>
        <taxon>Sordariales</taxon>
        <taxon>Chaetomiaceae</taxon>
        <taxon>Chaetomidium</taxon>
    </lineage>
</organism>
<accession>A0AAN6VV29</accession>
<feature type="signal peptide" evidence="1">
    <location>
        <begin position="1"/>
        <end position="18"/>
    </location>
</feature>
<reference evidence="2" key="1">
    <citation type="journal article" date="2023" name="Mol. Phylogenet. Evol.">
        <title>Genome-scale phylogeny and comparative genomics of the fungal order Sordariales.</title>
        <authorList>
            <person name="Hensen N."/>
            <person name="Bonometti L."/>
            <person name="Westerberg I."/>
            <person name="Brannstrom I.O."/>
            <person name="Guillou S."/>
            <person name="Cros-Aarteil S."/>
            <person name="Calhoun S."/>
            <person name="Haridas S."/>
            <person name="Kuo A."/>
            <person name="Mondo S."/>
            <person name="Pangilinan J."/>
            <person name="Riley R."/>
            <person name="LaButti K."/>
            <person name="Andreopoulos B."/>
            <person name="Lipzen A."/>
            <person name="Chen C."/>
            <person name="Yan M."/>
            <person name="Daum C."/>
            <person name="Ng V."/>
            <person name="Clum A."/>
            <person name="Steindorff A."/>
            <person name="Ohm R.A."/>
            <person name="Martin F."/>
            <person name="Silar P."/>
            <person name="Natvig D.O."/>
            <person name="Lalanne C."/>
            <person name="Gautier V."/>
            <person name="Ament-Velasquez S.L."/>
            <person name="Kruys A."/>
            <person name="Hutchinson M.I."/>
            <person name="Powell A.J."/>
            <person name="Barry K."/>
            <person name="Miller A.N."/>
            <person name="Grigoriev I.V."/>
            <person name="Debuchy R."/>
            <person name="Gladieux P."/>
            <person name="Hiltunen Thoren M."/>
            <person name="Johannesson H."/>
        </authorList>
    </citation>
    <scope>NUCLEOTIDE SEQUENCE</scope>
    <source>
        <strain evidence="2">CBS 538.74</strain>
    </source>
</reference>
<comment type="caution">
    <text evidence="2">The sequence shown here is derived from an EMBL/GenBank/DDBJ whole genome shotgun (WGS) entry which is preliminary data.</text>
</comment>
<evidence type="ECO:0000256" key="1">
    <source>
        <dbReference type="SAM" id="SignalP"/>
    </source>
</evidence>
<protein>
    <submittedName>
        <fullName evidence="2">Uncharacterized protein</fullName>
    </submittedName>
</protein>
<evidence type="ECO:0000313" key="3">
    <source>
        <dbReference type="Proteomes" id="UP001302745"/>
    </source>
</evidence>
<keyword evidence="1" id="KW-0732">Signal</keyword>
<sequence>MRSAVIAAALALAIGASATVRIEYGPDGSIKKISNSDSPAPARARLARSAGGGCSKCRDQCLRGVISASVADADFCTSFLAATYSVPTDFAPVQTQCASDAGRVSSACSCFVQPPASNQDHLVLGCANHDFDVVNRVKLDLAFDN</sequence>
<gene>
    <name evidence="2" type="ORF">C8A00DRAFT_29182</name>
</gene>
<keyword evidence="3" id="KW-1185">Reference proteome</keyword>
<dbReference type="EMBL" id="MU856845">
    <property type="protein sequence ID" value="KAK4157797.1"/>
    <property type="molecule type" value="Genomic_DNA"/>
</dbReference>